<dbReference type="EMBL" id="JASBNA010000078">
    <property type="protein sequence ID" value="KAK7678060.1"/>
    <property type="molecule type" value="Genomic_DNA"/>
</dbReference>
<dbReference type="GO" id="GO:0003682">
    <property type="term" value="F:chromatin binding"/>
    <property type="evidence" value="ECO:0007669"/>
    <property type="project" value="TreeGrafter"/>
</dbReference>
<dbReference type="GO" id="GO:0008278">
    <property type="term" value="C:cohesin complex"/>
    <property type="evidence" value="ECO:0007669"/>
    <property type="project" value="TreeGrafter"/>
</dbReference>
<feature type="region of interest" description="Disordered" evidence="1">
    <location>
        <begin position="308"/>
        <end position="353"/>
    </location>
</feature>
<dbReference type="AlphaFoldDB" id="A0AAW0FA41"/>
<feature type="compositionally biased region" description="Basic residues" evidence="1">
    <location>
        <begin position="69"/>
        <end position="79"/>
    </location>
</feature>
<name>A0AAW0FA41_9APHY</name>
<feature type="compositionally biased region" description="Basic and acidic residues" evidence="1">
    <location>
        <begin position="45"/>
        <end position="54"/>
    </location>
</feature>
<feature type="domain" description="STAG" evidence="2">
    <location>
        <begin position="227"/>
        <end position="337"/>
    </location>
</feature>
<sequence length="353" mass="38519">MSDAEDAAPRRSQRDRKKASQFVSVNSSLLKRKRSDETTEDDDARSEPSDHEGAESEDGDDEEEGFKAPKLKPKTKGKGKGSENASKGPPAPKKPRVAKAPPARKPPAAPKPKKAPGVPRGRKKAAAANGTEFNAEQVAKDAKISSDNALFNTLMNPSAALQSTAEDFLESLDNTPGPTQAELINCVLRACGCNDTVNDDETVDYDGIVDALDNFTEALKQEDSPVYPLTSKLPAFKKFRKSLSEFISRLISSAAALGQLYNSELLPTLLHWVVAMSSSQLRAFRHTATVIALEVETALCEVAAEVEKEAEVVSRQREGERKRKKGKTDTSTARDKDLEKKADEVRERRKKAE</sequence>
<dbReference type="GO" id="GO:0000785">
    <property type="term" value="C:chromatin"/>
    <property type="evidence" value="ECO:0007669"/>
    <property type="project" value="TreeGrafter"/>
</dbReference>
<dbReference type="InterPro" id="IPR039662">
    <property type="entry name" value="Cohesin_Scc3/SA"/>
</dbReference>
<dbReference type="GO" id="GO:0005634">
    <property type="term" value="C:nucleus"/>
    <property type="evidence" value="ECO:0007669"/>
    <property type="project" value="TreeGrafter"/>
</dbReference>
<evidence type="ECO:0000313" key="3">
    <source>
        <dbReference type="EMBL" id="KAK7678060.1"/>
    </source>
</evidence>
<gene>
    <name evidence="3" type="ORF">QCA50_019001</name>
</gene>
<organism evidence="3 4">
    <name type="scientific">Cerrena zonata</name>
    <dbReference type="NCBI Taxonomy" id="2478898"/>
    <lineage>
        <taxon>Eukaryota</taxon>
        <taxon>Fungi</taxon>
        <taxon>Dikarya</taxon>
        <taxon>Basidiomycota</taxon>
        <taxon>Agaricomycotina</taxon>
        <taxon>Agaricomycetes</taxon>
        <taxon>Polyporales</taxon>
        <taxon>Cerrenaceae</taxon>
        <taxon>Cerrena</taxon>
    </lineage>
</organism>
<dbReference type="PANTHER" id="PTHR11199">
    <property type="entry name" value="STROMAL ANTIGEN"/>
    <property type="match status" value="1"/>
</dbReference>
<dbReference type="Proteomes" id="UP001385951">
    <property type="component" value="Unassembled WGS sequence"/>
</dbReference>
<proteinExistence type="predicted"/>
<dbReference type="InterPro" id="IPR013721">
    <property type="entry name" value="STAG"/>
</dbReference>
<keyword evidence="4" id="KW-1185">Reference proteome</keyword>
<dbReference type="PANTHER" id="PTHR11199:SF0">
    <property type="entry name" value="LD34181P-RELATED"/>
    <property type="match status" value="1"/>
</dbReference>
<evidence type="ECO:0000313" key="4">
    <source>
        <dbReference type="Proteomes" id="UP001385951"/>
    </source>
</evidence>
<evidence type="ECO:0000259" key="2">
    <source>
        <dbReference type="Pfam" id="PF08514"/>
    </source>
</evidence>
<feature type="region of interest" description="Disordered" evidence="1">
    <location>
        <begin position="1"/>
        <end position="140"/>
    </location>
</feature>
<protein>
    <recommendedName>
        <fullName evidence="2">STAG domain-containing protein</fullName>
    </recommendedName>
</protein>
<feature type="compositionally biased region" description="Basic and acidic residues" evidence="1">
    <location>
        <begin position="332"/>
        <end position="347"/>
    </location>
</feature>
<accession>A0AAW0FA41</accession>
<dbReference type="Pfam" id="PF08514">
    <property type="entry name" value="STAG"/>
    <property type="match status" value="1"/>
</dbReference>
<reference evidence="3 4" key="1">
    <citation type="submission" date="2022-09" db="EMBL/GenBank/DDBJ databases">
        <authorList>
            <person name="Palmer J.M."/>
        </authorList>
    </citation>
    <scope>NUCLEOTIDE SEQUENCE [LARGE SCALE GENOMIC DNA]</scope>
    <source>
        <strain evidence="3 4">DSM 7382</strain>
    </source>
</reference>
<evidence type="ECO:0000256" key="1">
    <source>
        <dbReference type="SAM" id="MobiDB-lite"/>
    </source>
</evidence>
<dbReference type="GO" id="GO:0007062">
    <property type="term" value="P:sister chromatid cohesion"/>
    <property type="evidence" value="ECO:0007669"/>
    <property type="project" value="TreeGrafter"/>
</dbReference>
<feature type="compositionally biased region" description="Acidic residues" evidence="1">
    <location>
        <begin position="55"/>
        <end position="64"/>
    </location>
</feature>
<feature type="compositionally biased region" description="Basic and acidic residues" evidence="1">
    <location>
        <begin position="308"/>
        <end position="321"/>
    </location>
</feature>
<comment type="caution">
    <text evidence="3">The sequence shown here is derived from an EMBL/GenBank/DDBJ whole genome shotgun (WGS) entry which is preliminary data.</text>
</comment>